<organism evidence="1 2">
    <name type="scientific">Paenibacillus ehimensis</name>
    <dbReference type="NCBI Taxonomy" id="79264"/>
    <lineage>
        <taxon>Bacteria</taxon>
        <taxon>Bacillati</taxon>
        <taxon>Bacillota</taxon>
        <taxon>Bacilli</taxon>
        <taxon>Bacillales</taxon>
        <taxon>Paenibacillaceae</taxon>
        <taxon>Paenibacillus</taxon>
    </lineage>
</organism>
<protein>
    <submittedName>
        <fullName evidence="1">Uncharacterized protein</fullName>
    </submittedName>
</protein>
<sequence>MLTPITIRMNHMRSQEPFYAGFLLPDGRNAAFEHGGIAMIVPVVPFTHGLHAQDGEATVIAHVRPRRLLPIFTSG</sequence>
<comment type="caution">
    <text evidence="1">The sequence shown here is derived from an EMBL/GenBank/DDBJ whole genome shotgun (WGS) entry which is preliminary data.</text>
</comment>
<accession>A0ABT8VML4</accession>
<dbReference type="EMBL" id="JAUMKJ010000126">
    <property type="protein sequence ID" value="MDO3682215.1"/>
    <property type="molecule type" value="Genomic_DNA"/>
</dbReference>
<gene>
    <name evidence="1" type="ORF">Q3C12_35110</name>
</gene>
<dbReference type="RefSeq" id="WP_302881636.1">
    <property type="nucleotide sequence ID" value="NZ_JAUMKJ010000126.1"/>
</dbReference>
<proteinExistence type="predicted"/>
<evidence type="ECO:0000313" key="1">
    <source>
        <dbReference type="EMBL" id="MDO3682215.1"/>
    </source>
</evidence>
<reference evidence="1" key="1">
    <citation type="submission" date="2023-07" db="EMBL/GenBank/DDBJ databases">
        <authorList>
            <person name="Aktuganov G."/>
            <person name="Boyko T."/>
            <person name="Delegan Y."/>
            <person name="Galimzianova N."/>
            <person name="Gilvanova E."/>
            <person name="Korobov V."/>
            <person name="Kuzmina L."/>
            <person name="Melentiev A."/>
            <person name="Milman P."/>
            <person name="Ryabova A."/>
            <person name="Stupak E."/>
            <person name="Yasakov T."/>
            <person name="Zharikova N."/>
            <person name="Zhurenko E."/>
        </authorList>
    </citation>
    <scope>NUCLEOTIDE SEQUENCE</scope>
    <source>
        <strain evidence="1">IB-739</strain>
    </source>
</reference>
<dbReference type="Proteomes" id="UP001168883">
    <property type="component" value="Unassembled WGS sequence"/>
</dbReference>
<evidence type="ECO:0000313" key="2">
    <source>
        <dbReference type="Proteomes" id="UP001168883"/>
    </source>
</evidence>
<keyword evidence="2" id="KW-1185">Reference proteome</keyword>
<name>A0ABT8VML4_9BACL</name>